<dbReference type="SUPFAM" id="SSF101478">
    <property type="entry name" value="ADP-ribosylglycohydrolase"/>
    <property type="match status" value="1"/>
</dbReference>
<gene>
    <name evidence="1" type="ORF">CTAYLR_003826</name>
</gene>
<dbReference type="InterPro" id="IPR005502">
    <property type="entry name" value="Ribosyl_crysJ1"/>
</dbReference>
<comment type="caution">
    <text evidence="1">The sequence shown here is derived from an EMBL/GenBank/DDBJ whole genome shotgun (WGS) entry which is preliminary data.</text>
</comment>
<dbReference type="Proteomes" id="UP001230188">
    <property type="component" value="Unassembled WGS sequence"/>
</dbReference>
<accession>A0AAD7UG85</accession>
<evidence type="ECO:0000313" key="2">
    <source>
        <dbReference type="Proteomes" id="UP001230188"/>
    </source>
</evidence>
<name>A0AAD7UG85_9STRA</name>
<dbReference type="Gene3D" id="1.10.4080.10">
    <property type="entry name" value="ADP-ribosylation/Crystallin J1"/>
    <property type="match status" value="1"/>
</dbReference>
<sequence>MKPSSSAELEERAVAAVLGALVGDAAAVPCHWHYAPHEQGAFSEEWINPFYRVALGANSCYGDQIRCVAASMARWGEDLEDRLRDRFLAPDYAAAEPAKQAYGYRGDQRARSTPIDGPWRHRTVDRFLAGAIEDDDTSADALVRAIPAAAAAAIAGEPAAPIVDKVVVATQRSVVAREHARLIGTALSAVIRGMSPAQALENVGDLDADCAIN</sequence>
<dbReference type="Pfam" id="PF03747">
    <property type="entry name" value="ADP_ribosyl_GH"/>
    <property type="match status" value="1"/>
</dbReference>
<proteinExistence type="predicted"/>
<evidence type="ECO:0000313" key="1">
    <source>
        <dbReference type="EMBL" id="KAJ8603208.1"/>
    </source>
</evidence>
<evidence type="ECO:0008006" key="3">
    <source>
        <dbReference type="Google" id="ProtNLM"/>
    </source>
</evidence>
<dbReference type="InterPro" id="IPR036705">
    <property type="entry name" value="Ribosyl_crysJ1_sf"/>
</dbReference>
<reference evidence="1" key="1">
    <citation type="submission" date="2023-01" db="EMBL/GenBank/DDBJ databases">
        <title>Metagenome sequencing of chrysophaentin producing Chrysophaeum taylorii.</title>
        <authorList>
            <person name="Davison J."/>
            <person name="Bewley C."/>
        </authorList>
    </citation>
    <scope>NUCLEOTIDE SEQUENCE</scope>
    <source>
        <strain evidence="1">NIES-1699</strain>
    </source>
</reference>
<organism evidence="1 2">
    <name type="scientific">Chrysophaeum taylorii</name>
    <dbReference type="NCBI Taxonomy" id="2483200"/>
    <lineage>
        <taxon>Eukaryota</taxon>
        <taxon>Sar</taxon>
        <taxon>Stramenopiles</taxon>
        <taxon>Ochrophyta</taxon>
        <taxon>Pelagophyceae</taxon>
        <taxon>Pelagomonadales</taxon>
        <taxon>Pelagomonadaceae</taxon>
        <taxon>Chrysophaeum</taxon>
    </lineage>
</organism>
<protein>
    <recommendedName>
        <fullName evidence="3">ADP-ribosylglycohydrolase</fullName>
    </recommendedName>
</protein>
<keyword evidence="2" id="KW-1185">Reference proteome</keyword>
<dbReference type="EMBL" id="JAQMWT010000359">
    <property type="protein sequence ID" value="KAJ8603208.1"/>
    <property type="molecule type" value="Genomic_DNA"/>
</dbReference>
<dbReference type="AlphaFoldDB" id="A0AAD7UG85"/>